<dbReference type="InterPro" id="IPR043131">
    <property type="entry name" value="BCAT-like_N"/>
</dbReference>
<dbReference type="Pfam" id="PF01063">
    <property type="entry name" value="Aminotran_4"/>
    <property type="match status" value="1"/>
</dbReference>
<dbReference type="InterPro" id="IPR043132">
    <property type="entry name" value="BCAT-like_C"/>
</dbReference>
<protein>
    <submittedName>
        <fullName evidence="2">Aminotransferase class IV family protein</fullName>
    </submittedName>
</protein>
<evidence type="ECO:0000313" key="3">
    <source>
        <dbReference type="Proteomes" id="UP001499978"/>
    </source>
</evidence>
<sequence>MIQLEGQPVNPDDLAALALCNYGHFTSMRVVDGRVRGLGMHMDRLVSDCKRVFGADLDPEDVRRFVRAAVGPSGDVIARVTVFDPHLQLGRPAAACRPRILVTTRESAAGGPLSPLALGTAEYEREAPAVKHVGLFGTLSHRRAAQLAGHDDVLFVNRHGHITEGATWNIGFLSGSTLLWPDGDQLVGVTMRLVSKLAERRQLKVAHATMTPQDALGRDAVFVTNAAVGLRPVASINGRPVVAAGEQLRRLTQEFNEDMGDPL</sequence>
<comment type="similarity">
    <text evidence="1">Belongs to the class-IV pyridoxal-phosphate-dependent aminotransferase family.</text>
</comment>
<dbReference type="GO" id="GO:0008483">
    <property type="term" value="F:transaminase activity"/>
    <property type="evidence" value="ECO:0007669"/>
    <property type="project" value="UniProtKB-KW"/>
</dbReference>
<dbReference type="Proteomes" id="UP001499978">
    <property type="component" value="Unassembled WGS sequence"/>
</dbReference>
<accession>A0ABP6AG77</accession>
<comment type="caution">
    <text evidence="2">The sequence shown here is derived from an EMBL/GenBank/DDBJ whole genome shotgun (WGS) entry which is preliminary data.</text>
</comment>
<evidence type="ECO:0000256" key="1">
    <source>
        <dbReference type="ARBA" id="ARBA00009320"/>
    </source>
</evidence>
<organism evidence="2 3">
    <name type="scientific">Pilimelia columellifera subsp. columellifera</name>
    <dbReference type="NCBI Taxonomy" id="706583"/>
    <lineage>
        <taxon>Bacteria</taxon>
        <taxon>Bacillati</taxon>
        <taxon>Actinomycetota</taxon>
        <taxon>Actinomycetes</taxon>
        <taxon>Micromonosporales</taxon>
        <taxon>Micromonosporaceae</taxon>
        <taxon>Pilimelia</taxon>
    </lineage>
</organism>
<dbReference type="InterPro" id="IPR036038">
    <property type="entry name" value="Aminotransferase-like"/>
</dbReference>
<dbReference type="InterPro" id="IPR001544">
    <property type="entry name" value="Aminotrans_IV"/>
</dbReference>
<dbReference type="InterPro" id="IPR050571">
    <property type="entry name" value="Class-IV_PLP-Dep_Aminotrnsfr"/>
</dbReference>
<dbReference type="Gene3D" id="3.20.10.10">
    <property type="entry name" value="D-amino Acid Aminotransferase, subunit A, domain 2"/>
    <property type="match status" value="1"/>
</dbReference>
<evidence type="ECO:0000313" key="2">
    <source>
        <dbReference type="EMBL" id="GAA2514426.1"/>
    </source>
</evidence>
<dbReference type="NCBIfam" id="NF006734">
    <property type="entry name" value="PRK09266.1"/>
    <property type="match status" value="1"/>
</dbReference>
<name>A0ABP6AG77_9ACTN</name>
<keyword evidence="2" id="KW-0032">Aminotransferase</keyword>
<dbReference type="PANTHER" id="PTHR42743:SF13">
    <property type="entry name" value="P-LOOP CONTAINING NUCLEOSIDE TRIPHOSPHATE HYDROLASE PROTEIN"/>
    <property type="match status" value="1"/>
</dbReference>
<reference evidence="3" key="1">
    <citation type="journal article" date="2019" name="Int. J. Syst. Evol. Microbiol.">
        <title>The Global Catalogue of Microorganisms (GCM) 10K type strain sequencing project: providing services to taxonomists for standard genome sequencing and annotation.</title>
        <authorList>
            <consortium name="The Broad Institute Genomics Platform"/>
            <consortium name="The Broad Institute Genome Sequencing Center for Infectious Disease"/>
            <person name="Wu L."/>
            <person name="Ma J."/>
        </authorList>
    </citation>
    <scope>NUCLEOTIDE SEQUENCE [LARGE SCALE GENOMIC DNA]</scope>
    <source>
        <strain evidence="3">JCM 3367</strain>
    </source>
</reference>
<dbReference type="EMBL" id="BAAARY010000002">
    <property type="protein sequence ID" value="GAA2514426.1"/>
    <property type="molecule type" value="Genomic_DNA"/>
</dbReference>
<dbReference type="RefSeq" id="WP_344168419.1">
    <property type="nucleotide sequence ID" value="NZ_BAAARY010000002.1"/>
</dbReference>
<proteinExistence type="inferred from homology"/>
<dbReference type="PANTHER" id="PTHR42743">
    <property type="entry name" value="AMINO-ACID AMINOTRANSFERASE"/>
    <property type="match status" value="1"/>
</dbReference>
<keyword evidence="3" id="KW-1185">Reference proteome</keyword>
<dbReference type="SUPFAM" id="SSF56752">
    <property type="entry name" value="D-aminoacid aminotransferase-like PLP-dependent enzymes"/>
    <property type="match status" value="1"/>
</dbReference>
<gene>
    <name evidence="2" type="ORF">GCM10010201_08140</name>
</gene>
<dbReference type="Gene3D" id="3.30.470.10">
    <property type="match status" value="1"/>
</dbReference>
<keyword evidence="2" id="KW-0808">Transferase</keyword>